<dbReference type="InterPro" id="IPR023393">
    <property type="entry name" value="START-like_dom_sf"/>
</dbReference>
<protein>
    <submittedName>
        <fullName evidence="3">SRPBCC family protein</fullName>
    </submittedName>
</protein>
<keyword evidence="4" id="KW-1185">Reference proteome</keyword>
<comment type="similarity">
    <text evidence="1">Belongs to the AHA1 family.</text>
</comment>
<evidence type="ECO:0000313" key="4">
    <source>
        <dbReference type="Proteomes" id="UP001138709"/>
    </source>
</evidence>
<dbReference type="Proteomes" id="UP001138709">
    <property type="component" value="Unassembled WGS sequence"/>
</dbReference>
<dbReference type="Gene3D" id="3.30.530.20">
    <property type="match status" value="1"/>
</dbReference>
<dbReference type="EMBL" id="JAAEDL010000005">
    <property type="protein sequence ID" value="MBR0680144.1"/>
    <property type="molecule type" value="Genomic_DNA"/>
</dbReference>
<reference evidence="3" key="2">
    <citation type="journal article" date="2021" name="Syst. Appl. Microbiol.">
        <title>Roseomonas hellenica sp. nov., isolated from roots of wild-growing Alkanna tinctoria.</title>
        <authorList>
            <person name="Rat A."/>
            <person name="Naranjo H.D."/>
            <person name="Lebbe L."/>
            <person name="Cnockaert M."/>
            <person name="Krigas N."/>
            <person name="Grigoriadou K."/>
            <person name="Maloupa E."/>
            <person name="Willems A."/>
        </authorList>
    </citation>
    <scope>NUCLEOTIDE SEQUENCE</scope>
    <source>
        <strain evidence="3">LMG 31228</strain>
    </source>
</reference>
<dbReference type="RefSeq" id="WP_211845682.1">
    <property type="nucleotide sequence ID" value="NZ_JAAEDL010000005.1"/>
</dbReference>
<reference evidence="3" key="1">
    <citation type="submission" date="2020-01" db="EMBL/GenBank/DDBJ databases">
        <authorList>
            <person name="Rat A."/>
        </authorList>
    </citation>
    <scope>NUCLEOTIDE SEQUENCE</scope>
    <source>
        <strain evidence="3">LMG 31228</strain>
    </source>
</reference>
<dbReference type="CDD" id="cd08896">
    <property type="entry name" value="SRPBCC_CalC_Aha1-like_3"/>
    <property type="match status" value="1"/>
</dbReference>
<sequence length="154" mass="17340">MTHDTKLDLVLERKIDLPVAPLWACWTRPELLKQWFCPLPWRVTEAEMDLRPGGIFSTLMRGPDGEEHPNVGCFLEVVTERRLVFTDAMLPGFRPAREAFMTGIVVFEPNGSGTHYRAAALHATAEAREKHEAMGFHEGWGKATDQLVALARSL</sequence>
<evidence type="ECO:0000313" key="3">
    <source>
        <dbReference type="EMBL" id="MBR0680144.1"/>
    </source>
</evidence>
<organism evidence="3 4">
    <name type="scientific">Neoroseomonas eburnea</name>
    <dbReference type="NCBI Taxonomy" id="1346889"/>
    <lineage>
        <taxon>Bacteria</taxon>
        <taxon>Pseudomonadati</taxon>
        <taxon>Pseudomonadota</taxon>
        <taxon>Alphaproteobacteria</taxon>
        <taxon>Acetobacterales</taxon>
        <taxon>Acetobacteraceae</taxon>
        <taxon>Neoroseomonas</taxon>
    </lineage>
</organism>
<gene>
    <name evidence="3" type="ORF">GXW74_06575</name>
</gene>
<dbReference type="InterPro" id="IPR013538">
    <property type="entry name" value="ASHA1/2-like_C"/>
</dbReference>
<evidence type="ECO:0000259" key="2">
    <source>
        <dbReference type="Pfam" id="PF08327"/>
    </source>
</evidence>
<accession>A0A9X9X8V8</accession>
<feature type="domain" description="Activator of Hsp90 ATPase homologue 1/2-like C-terminal" evidence="2">
    <location>
        <begin position="17"/>
        <end position="150"/>
    </location>
</feature>
<dbReference type="Pfam" id="PF08327">
    <property type="entry name" value="AHSA1"/>
    <property type="match status" value="1"/>
</dbReference>
<dbReference type="AlphaFoldDB" id="A0A9X9X8V8"/>
<evidence type="ECO:0000256" key="1">
    <source>
        <dbReference type="ARBA" id="ARBA00006817"/>
    </source>
</evidence>
<proteinExistence type="inferred from homology"/>
<name>A0A9X9X8V8_9PROT</name>
<comment type="caution">
    <text evidence="3">The sequence shown here is derived from an EMBL/GenBank/DDBJ whole genome shotgun (WGS) entry which is preliminary data.</text>
</comment>
<dbReference type="SUPFAM" id="SSF55961">
    <property type="entry name" value="Bet v1-like"/>
    <property type="match status" value="1"/>
</dbReference>